<dbReference type="AlphaFoldDB" id="A0A1G6Z4H4"/>
<dbReference type="OrthoDB" id="9781890at2"/>
<feature type="non-terminal residue" evidence="4">
    <location>
        <position position="148"/>
    </location>
</feature>
<dbReference type="InterPro" id="IPR025997">
    <property type="entry name" value="SBP_2_dom"/>
</dbReference>
<protein>
    <submittedName>
        <fullName evidence="4">Rhamnose transport system substrate-binding protein</fullName>
    </submittedName>
</protein>
<feature type="domain" description="Periplasmic binding protein" evidence="3">
    <location>
        <begin position="45"/>
        <end position="146"/>
    </location>
</feature>
<dbReference type="Proteomes" id="UP000199034">
    <property type="component" value="Unassembled WGS sequence"/>
</dbReference>
<keyword evidence="5" id="KW-1185">Reference proteome</keyword>
<evidence type="ECO:0000313" key="5">
    <source>
        <dbReference type="Proteomes" id="UP000199034"/>
    </source>
</evidence>
<gene>
    <name evidence="4" type="ORF">SAMN05421872_1131</name>
</gene>
<name>A0A1G6Z4H4_9ACTN</name>
<proteinExistence type="predicted"/>
<feature type="chain" id="PRO_5038400596" evidence="2">
    <location>
        <begin position="26"/>
        <end position="148"/>
    </location>
</feature>
<evidence type="ECO:0000313" key="4">
    <source>
        <dbReference type="EMBL" id="SDD97431.1"/>
    </source>
</evidence>
<organism evidence="4 5">
    <name type="scientific">Nocardioides lianchengensis</name>
    <dbReference type="NCBI Taxonomy" id="1045774"/>
    <lineage>
        <taxon>Bacteria</taxon>
        <taxon>Bacillati</taxon>
        <taxon>Actinomycetota</taxon>
        <taxon>Actinomycetes</taxon>
        <taxon>Propionibacteriales</taxon>
        <taxon>Nocardioidaceae</taxon>
        <taxon>Nocardioides</taxon>
    </lineage>
</organism>
<dbReference type="PROSITE" id="PS51257">
    <property type="entry name" value="PROKAR_LIPOPROTEIN"/>
    <property type="match status" value="1"/>
</dbReference>
<dbReference type="RefSeq" id="WP_139175740.1">
    <property type="nucleotide sequence ID" value="NZ_FMZM01000013.1"/>
</dbReference>
<evidence type="ECO:0000256" key="1">
    <source>
        <dbReference type="ARBA" id="ARBA00004196"/>
    </source>
</evidence>
<evidence type="ECO:0000256" key="2">
    <source>
        <dbReference type="SAM" id="SignalP"/>
    </source>
</evidence>
<dbReference type="InterPro" id="IPR050555">
    <property type="entry name" value="Bact_Solute-Bind_Prot2"/>
</dbReference>
<comment type="subcellular location">
    <subcellularLocation>
        <location evidence="1">Cell envelope</location>
    </subcellularLocation>
</comment>
<dbReference type="Pfam" id="PF13407">
    <property type="entry name" value="Peripla_BP_4"/>
    <property type="match status" value="1"/>
</dbReference>
<dbReference type="GO" id="GO:0030246">
    <property type="term" value="F:carbohydrate binding"/>
    <property type="evidence" value="ECO:0007669"/>
    <property type="project" value="TreeGrafter"/>
</dbReference>
<dbReference type="Gene3D" id="3.40.50.2300">
    <property type="match status" value="1"/>
</dbReference>
<feature type="signal peptide" evidence="2">
    <location>
        <begin position="1"/>
        <end position="25"/>
    </location>
</feature>
<dbReference type="EMBL" id="FMZM01000013">
    <property type="protein sequence ID" value="SDD97431.1"/>
    <property type="molecule type" value="Genomic_DNA"/>
</dbReference>
<evidence type="ECO:0000259" key="3">
    <source>
        <dbReference type="Pfam" id="PF13407"/>
    </source>
</evidence>
<dbReference type="PANTHER" id="PTHR30036:SF8">
    <property type="entry name" value="ABC-TYPE SUGAR TRANSPORT SYSTEM PERIPLASMIC COMPONENT-LIKE PROTEIN"/>
    <property type="match status" value="1"/>
</dbReference>
<keyword evidence="2" id="KW-0732">Signal</keyword>
<dbReference type="InterPro" id="IPR028082">
    <property type="entry name" value="Peripla_BP_I"/>
</dbReference>
<reference evidence="4 5" key="1">
    <citation type="submission" date="2016-10" db="EMBL/GenBank/DDBJ databases">
        <authorList>
            <person name="de Groot N.N."/>
        </authorList>
    </citation>
    <scope>NUCLEOTIDE SEQUENCE [LARGE SCALE GENOMIC DNA]</scope>
    <source>
        <strain evidence="4 5">CGMCC 4.6858</strain>
    </source>
</reference>
<dbReference type="STRING" id="1045774.SAMN05421872_1131"/>
<sequence length="148" mass="14970">MKMQNRLGGLAALTLVAGLALTACGGDDSSSADGGSGGGDGTTVTFIPKNLGNAYFDTSNAGGKKAVEEFGGSYEEVGPAEGSPDGQVTYINTATQQGRDALVISANDPDALCDAIGEARDADIKVVTYDADTNPDCRDLFINQADAA</sequence>
<dbReference type="GO" id="GO:0030288">
    <property type="term" value="C:outer membrane-bounded periplasmic space"/>
    <property type="evidence" value="ECO:0007669"/>
    <property type="project" value="TreeGrafter"/>
</dbReference>
<dbReference type="PANTHER" id="PTHR30036">
    <property type="entry name" value="D-XYLOSE-BINDING PERIPLASMIC PROTEIN"/>
    <property type="match status" value="1"/>
</dbReference>
<accession>A0A1G6Z4H4</accession>
<dbReference type="SUPFAM" id="SSF53822">
    <property type="entry name" value="Periplasmic binding protein-like I"/>
    <property type="match status" value="1"/>
</dbReference>